<dbReference type="AlphaFoldDB" id="A0A8K1FKL8"/>
<name>A0A8K1FKL8_PYTOL</name>
<evidence type="ECO:0000313" key="2">
    <source>
        <dbReference type="Proteomes" id="UP000794436"/>
    </source>
</evidence>
<dbReference type="OrthoDB" id="94611at2759"/>
<comment type="caution">
    <text evidence="1">The sequence shown here is derived from an EMBL/GenBank/DDBJ whole genome shotgun (WGS) entry which is preliminary data.</text>
</comment>
<gene>
    <name evidence="1" type="ORF">Poli38472_003961</name>
</gene>
<accession>A0A8K1FKL8</accession>
<sequence>MGASLGCCGGPSQDFESVTTRYRPFLDRSDVVEKSLLHKLHRSLSASWRHLREDPTLSHYYARQVDPDESDMEGQVHSVDLTASLTSGSRLLCDFYNLVLECDHSKFFIDADGRRVKGPYLKEVEIVEDYFHPLGKRARRRRGSVDAPRRPTLKTLQATDRFSNLSLISGETTVTSNDSDFWACMETFMQDEDSVSKLTRRYSFQYSGSLSDTITSMSSLKIFSPVTALHRQRSLSKQMSGDTSNLFDNYTQPTSRETYNLWDMEEPWKASPVPPSMLSSAAVAERRRTSMTFCGTTNVIPQNTLGQSGRRASMVTLASVAAS</sequence>
<dbReference type="Proteomes" id="UP000794436">
    <property type="component" value="Unassembled WGS sequence"/>
</dbReference>
<dbReference type="EMBL" id="SPLM01000036">
    <property type="protein sequence ID" value="TMW66196.1"/>
    <property type="molecule type" value="Genomic_DNA"/>
</dbReference>
<organism evidence="1 2">
    <name type="scientific">Pythium oligandrum</name>
    <name type="common">Mycoparasitic fungus</name>
    <dbReference type="NCBI Taxonomy" id="41045"/>
    <lineage>
        <taxon>Eukaryota</taxon>
        <taxon>Sar</taxon>
        <taxon>Stramenopiles</taxon>
        <taxon>Oomycota</taxon>
        <taxon>Peronosporomycetes</taxon>
        <taxon>Pythiales</taxon>
        <taxon>Pythiaceae</taxon>
        <taxon>Pythium</taxon>
    </lineage>
</organism>
<protein>
    <submittedName>
        <fullName evidence="1">Uncharacterized protein</fullName>
    </submittedName>
</protein>
<proteinExistence type="predicted"/>
<evidence type="ECO:0000313" key="1">
    <source>
        <dbReference type="EMBL" id="TMW66196.1"/>
    </source>
</evidence>
<keyword evidence="2" id="KW-1185">Reference proteome</keyword>
<reference evidence="1" key="1">
    <citation type="submission" date="2019-03" db="EMBL/GenBank/DDBJ databases">
        <title>Long read genome sequence of the mycoparasitic Pythium oligandrum ATCC 38472 isolated from sugarbeet rhizosphere.</title>
        <authorList>
            <person name="Gaulin E."/>
        </authorList>
    </citation>
    <scope>NUCLEOTIDE SEQUENCE</scope>
    <source>
        <strain evidence="1">ATCC 38472_TT</strain>
    </source>
</reference>